<sequence>MKKQSSTILLKSIFLLFVIYLLFYRIFLYFYRVKNCTAKFQFVFLYRFLTKTSEPMKTLRLQSMLLLCFCSSLLMGQHYRNAKAYINDFGKNELFVKESLMEYSKSIIDFTPDSRISATMERIYNKLEDINENLLRNDIGIDGDVALRDAFIQMNTKTIELLKNKSLKLNDYAIQSGLDYADIFKNFAYKEHQIANYYKDILAYETAKKAFGLKHRILIRSFNKRNVFEYNAYQNLIFYKINVLDDKLMALLKFRSVDQVQECMTFMSGVLQESLLKTDLYKNDYEDQSLIEANVEFIHFIKNQNETLLPLFQQYVTVYEDFQKIKKSFLENNTPIKVEDYNAEVRRFNEIKNTFFDTLYAIQVKKSELVNRWYVTNSQFLKNNIEFEDLYEKFTNND</sequence>
<evidence type="ECO:0000313" key="2">
    <source>
        <dbReference type="EMBL" id="SHE92116.1"/>
    </source>
</evidence>
<protein>
    <submittedName>
        <fullName evidence="2">Uncharacterized protein</fullName>
    </submittedName>
</protein>
<keyword evidence="1" id="KW-0812">Transmembrane</keyword>
<dbReference type="EMBL" id="FQVQ01000002">
    <property type="protein sequence ID" value="SHE92116.1"/>
    <property type="molecule type" value="Genomic_DNA"/>
</dbReference>
<accession>A0A1M4XFM5</accession>
<keyword evidence="1" id="KW-1133">Transmembrane helix</keyword>
<organism evidence="2 3">
    <name type="scientific">Flavobacterium fontis</name>
    <dbReference type="NCBI Taxonomy" id="1124188"/>
    <lineage>
        <taxon>Bacteria</taxon>
        <taxon>Pseudomonadati</taxon>
        <taxon>Bacteroidota</taxon>
        <taxon>Flavobacteriia</taxon>
        <taxon>Flavobacteriales</taxon>
        <taxon>Flavobacteriaceae</taxon>
        <taxon>Flavobacterium</taxon>
    </lineage>
</organism>
<keyword evidence="3" id="KW-1185">Reference proteome</keyword>
<dbReference type="Proteomes" id="UP000184147">
    <property type="component" value="Unassembled WGS sequence"/>
</dbReference>
<keyword evidence="1" id="KW-0472">Membrane</keyword>
<gene>
    <name evidence="2" type="ORF">SAMN05444377_10230</name>
</gene>
<evidence type="ECO:0000256" key="1">
    <source>
        <dbReference type="SAM" id="Phobius"/>
    </source>
</evidence>
<proteinExistence type="predicted"/>
<evidence type="ECO:0000313" key="3">
    <source>
        <dbReference type="Proteomes" id="UP000184147"/>
    </source>
</evidence>
<dbReference type="AlphaFoldDB" id="A0A1M4XFM5"/>
<reference evidence="2 3" key="1">
    <citation type="submission" date="2016-11" db="EMBL/GenBank/DDBJ databases">
        <authorList>
            <person name="Jaros S."/>
            <person name="Januszkiewicz K."/>
            <person name="Wedrychowicz H."/>
        </authorList>
    </citation>
    <scope>NUCLEOTIDE SEQUENCE [LARGE SCALE GENOMIC DNA]</scope>
    <source>
        <strain evidence="2 3">DSM 25660</strain>
    </source>
</reference>
<feature type="transmembrane region" description="Helical" evidence="1">
    <location>
        <begin position="12"/>
        <end position="31"/>
    </location>
</feature>
<name>A0A1M4XFM5_9FLAO</name>